<keyword evidence="1" id="KW-0812">Transmembrane</keyword>
<evidence type="ECO:0000256" key="1">
    <source>
        <dbReference type="SAM" id="Phobius"/>
    </source>
</evidence>
<protein>
    <submittedName>
        <fullName evidence="3">BQ2448_6903 protein</fullName>
    </submittedName>
</protein>
<dbReference type="InterPro" id="IPR045339">
    <property type="entry name" value="DUF6534"/>
</dbReference>
<evidence type="ECO:0000313" key="4">
    <source>
        <dbReference type="Proteomes" id="UP000198372"/>
    </source>
</evidence>
<feature type="transmembrane region" description="Helical" evidence="1">
    <location>
        <begin position="180"/>
        <end position="204"/>
    </location>
</feature>
<organism evidence="3 4">
    <name type="scientific">Microbotryum intermedium</name>
    <dbReference type="NCBI Taxonomy" id="269621"/>
    <lineage>
        <taxon>Eukaryota</taxon>
        <taxon>Fungi</taxon>
        <taxon>Dikarya</taxon>
        <taxon>Basidiomycota</taxon>
        <taxon>Pucciniomycotina</taxon>
        <taxon>Microbotryomycetes</taxon>
        <taxon>Microbotryales</taxon>
        <taxon>Microbotryaceae</taxon>
        <taxon>Microbotryum</taxon>
    </lineage>
</organism>
<keyword evidence="4" id="KW-1185">Reference proteome</keyword>
<keyword evidence="1" id="KW-0472">Membrane</keyword>
<dbReference type="Pfam" id="PF20152">
    <property type="entry name" value="DUF6534"/>
    <property type="match status" value="1"/>
</dbReference>
<feature type="transmembrane region" description="Helical" evidence="1">
    <location>
        <begin position="216"/>
        <end position="235"/>
    </location>
</feature>
<dbReference type="EMBL" id="FMSP01000017">
    <property type="protein sequence ID" value="SCV72978.1"/>
    <property type="molecule type" value="Genomic_DNA"/>
</dbReference>
<feature type="transmembrane region" description="Helical" evidence="1">
    <location>
        <begin position="121"/>
        <end position="146"/>
    </location>
</feature>
<accession>A0A238FP44</accession>
<feature type="transmembrane region" description="Helical" evidence="1">
    <location>
        <begin position="86"/>
        <end position="109"/>
    </location>
</feature>
<sequence>MPNLTVGSAFHSAPFIIGVSFELLLLGMITAHISLYFRRGSKDPKIIRALLGFVVFCLFIKCMLNVKRVYCHFVFAYVGGKRRPVLPWTDLVAVFLADIPLVAAQSYLCYRLWVASQRKKWPAAIGVGGIILSTVSFLILFVRTVIQQDPATDVYLSGALAYYLLRTRKRTVAQRLDYTLLRLALLAITTCIPPALVSAAMAILEITAAAGAGISWHFFTVILGSVYTLCILYSCEYMSV</sequence>
<dbReference type="AlphaFoldDB" id="A0A238FP44"/>
<proteinExistence type="predicted"/>
<reference evidence="4" key="1">
    <citation type="submission" date="2016-09" db="EMBL/GenBank/DDBJ databases">
        <authorList>
            <person name="Jeantristanb JTB J.-T."/>
            <person name="Ricardo R."/>
        </authorList>
    </citation>
    <scope>NUCLEOTIDE SEQUENCE [LARGE SCALE GENOMIC DNA]</scope>
</reference>
<feature type="transmembrane region" description="Helical" evidence="1">
    <location>
        <begin position="12"/>
        <end position="37"/>
    </location>
</feature>
<feature type="transmembrane region" description="Helical" evidence="1">
    <location>
        <begin position="152"/>
        <end position="168"/>
    </location>
</feature>
<name>A0A238FP44_9BASI</name>
<keyword evidence="1" id="KW-1133">Transmembrane helix</keyword>
<feature type="transmembrane region" description="Helical" evidence="1">
    <location>
        <begin position="49"/>
        <end position="66"/>
    </location>
</feature>
<gene>
    <name evidence="3" type="ORF">BQ2448_6903</name>
</gene>
<feature type="domain" description="DUF6534" evidence="2">
    <location>
        <begin position="151"/>
        <end position="234"/>
    </location>
</feature>
<evidence type="ECO:0000313" key="3">
    <source>
        <dbReference type="EMBL" id="SCV72978.1"/>
    </source>
</evidence>
<dbReference type="Proteomes" id="UP000198372">
    <property type="component" value="Unassembled WGS sequence"/>
</dbReference>
<dbReference type="OrthoDB" id="3155837at2759"/>
<evidence type="ECO:0000259" key="2">
    <source>
        <dbReference type="Pfam" id="PF20152"/>
    </source>
</evidence>